<organism evidence="2 3">
    <name type="scientific">Halarchaeum acidiphilum MH1-52-1</name>
    <dbReference type="NCBI Taxonomy" id="1261545"/>
    <lineage>
        <taxon>Archaea</taxon>
        <taxon>Methanobacteriati</taxon>
        <taxon>Methanobacteriota</taxon>
        <taxon>Stenosarchaea group</taxon>
        <taxon>Halobacteria</taxon>
        <taxon>Halobacteriales</taxon>
        <taxon>Halobacteriaceae</taxon>
    </lineage>
</organism>
<evidence type="ECO:0000313" key="2">
    <source>
        <dbReference type="EMBL" id="GAD52732.1"/>
    </source>
</evidence>
<dbReference type="AlphaFoldDB" id="U2YVD5"/>
<reference evidence="2 3" key="1">
    <citation type="submission" date="2013-09" db="EMBL/GenBank/DDBJ databases">
        <title>Whole genome sequencing of Halarchaeum acidiphilum strain MH1-52-1.</title>
        <authorList>
            <person name="Shimane Y."/>
            <person name="Minegishi H."/>
            <person name="Nishi S."/>
            <person name="Echigo A."/>
            <person name="Shuto A."/>
            <person name="Konishi M."/>
            <person name="Ito T."/>
            <person name="Ohkuma M."/>
            <person name="Ohta Y."/>
            <person name="Nagano Y."/>
            <person name="Tsubouchi T."/>
            <person name="Mori K."/>
            <person name="Usui K."/>
            <person name="Kamekura M."/>
            <person name="Usami R."/>
            <person name="Takaki Y."/>
            <person name="Hatada Y."/>
        </authorList>
    </citation>
    <scope>NUCLEOTIDE SEQUENCE [LARGE SCALE GENOMIC DNA]</scope>
    <source>
        <strain evidence="2 3">JCM 16109</strain>
    </source>
</reference>
<dbReference type="Proteomes" id="UP000016986">
    <property type="component" value="Unassembled WGS sequence"/>
</dbReference>
<accession>U2YVD5</accession>
<keyword evidence="3" id="KW-1185">Reference proteome</keyword>
<evidence type="ECO:0000313" key="3">
    <source>
        <dbReference type="Proteomes" id="UP000016986"/>
    </source>
</evidence>
<feature type="region of interest" description="Disordered" evidence="1">
    <location>
        <begin position="23"/>
        <end position="44"/>
    </location>
</feature>
<gene>
    <name evidence="2" type="ORF">MBEHAL_1492</name>
</gene>
<sequence length="44" mass="4878">MPWRAERTAPRVLRQARRAMASVAEGDDALPGYDADDQMYSGPV</sequence>
<dbReference type="EMBL" id="BATA01000033">
    <property type="protein sequence ID" value="GAD52732.1"/>
    <property type="molecule type" value="Genomic_DNA"/>
</dbReference>
<name>U2YVD5_9EURY</name>
<protein>
    <submittedName>
        <fullName evidence="2">Uncharacterized protein</fullName>
    </submittedName>
</protein>
<comment type="caution">
    <text evidence="2">The sequence shown here is derived from an EMBL/GenBank/DDBJ whole genome shotgun (WGS) entry which is preliminary data.</text>
</comment>
<evidence type="ECO:0000256" key="1">
    <source>
        <dbReference type="SAM" id="MobiDB-lite"/>
    </source>
</evidence>
<proteinExistence type="predicted"/>